<dbReference type="CDD" id="cd05233">
    <property type="entry name" value="SDR_c"/>
    <property type="match status" value="1"/>
</dbReference>
<evidence type="ECO:0000256" key="1">
    <source>
        <dbReference type="ARBA" id="ARBA00006484"/>
    </source>
</evidence>
<dbReference type="PROSITE" id="PS51318">
    <property type="entry name" value="TAT"/>
    <property type="match status" value="1"/>
</dbReference>
<comment type="similarity">
    <text evidence="1 2">Belongs to the short-chain dehydrogenases/reductases (SDR) family.</text>
</comment>
<dbReference type="SUPFAM" id="SSF51735">
    <property type="entry name" value="NAD(P)-binding Rossmann-fold domains"/>
    <property type="match status" value="1"/>
</dbReference>
<dbReference type="InterPro" id="IPR036291">
    <property type="entry name" value="NAD(P)-bd_dom_sf"/>
</dbReference>
<comment type="caution">
    <text evidence="3">The sequence shown here is derived from an EMBL/GenBank/DDBJ whole genome shotgun (WGS) entry which is preliminary data.</text>
</comment>
<dbReference type="PANTHER" id="PTHR42760">
    <property type="entry name" value="SHORT-CHAIN DEHYDROGENASES/REDUCTASES FAMILY MEMBER"/>
    <property type="match status" value="1"/>
</dbReference>
<evidence type="ECO:0000313" key="4">
    <source>
        <dbReference type="Proteomes" id="UP000276603"/>
    </source>
</evidence>
<reference evidence="3 4" key="1">
    <citation type="submission" date="2018-10" db="EMBL/GenBank/DDBJ databases">
        <title>Ulvibacterium marinum gen. nov., sp. nov., a novel marine bacterium of the family Flavobacteriaceae, isolated from a culture of the green alga Ulva prolifera.</title>
        <authorList>
            <person name="Zhang Z."/>
        </authorList>
    </citation>
    <scope>NUCLEOTIDE SEQUENCE [LARGE SCALE GENOMIC DNA]</scope>
    <source>
        <strain evidence="3 4">CCMM003</strain>
    </source>
</reference>
<dbReference type="PRINTS" id="PR00081">
    <property type="entry name" value="GDHRDH"/>
</dbReference>
<gene>
    <name evidence="3" type="ORF">D7Z94_24915</name>
</gene>
<dbReference type="EMBL" id="RBCJ01000006">
    <property type="protein sequence ID" value="RKN77020.1"/>
    <property type="molecule type" value="Genomic_DNA"/>
</dbReference>
<name>A0A3B0BVM0_9FLAO</name>
<dbReference type="InterPro" id="IPR002347">
    <property type="entry name" value="SDR_fam"/>
</dbReference>
<evidence type="ECO:0000256" key="2">
    <source>
        <dbReference type="RuleBase" id="RU000363"/>
    </source>
</evidence>
<dbReference type="Gene3D" id="3.40.50.720">
    <property type="entry name" value="NAD(P)-binding Rossmann-like Domain"/>
    <property type="match status" value="1"/>
</dbReference>
<dbReference type="Pfam" id="PF00106">
    <property type="entry name" value="adh_short"/>
    <property type="match status" value="1"/>
</dbReference>
<dbReference type="GO" id="GO:0016616">
    <property type="term" value="F:oxidoreductase activity, acting on the CH-OH group of donors, NAD or NADP as acceptor"/>
    <property type="evidence" value="ECO:0007669"/>
    <property type="project" value="TreeGrafter"/>
</dbReference>
<accession>A0A3B0BVM0</accession>
<dbReference type="InterPro" id="IPR020904">
    <property type="entry name" value="Sc_DH/Rdtase_CS"/>
</dbReference>
<dbReference type="InterPro" id="IPR006311">
    <property type="entry name" value="TAT_signal"/>
</dbReference>
<sequence length="334" mass="35482">MGLTKTIKSNKMKSMKKMSRREILKKGTLGATGVAASTLFGANTLTAQEENRKLFNSQLTAKTAFITGGARGIGLAAAVELAKAGINIVLFDIATEDIPHVGYKLSSESDLASAKKKIESLNVKCLAIKGDVRNIDDLKSAMQRTVDTFGSLDILVANAGVTQVGAIEEFSSKEIDVVYDINVAGIIKTTQVAAPFMKQQKSGRMVFLSSALGRMGNELFPVYASTKWAVIGFAKSAALTYGKDNITCNVVAPGLVRTKLADNPYVLGKMMPNNPDATFDSVSETLKSGNPIPVGHLEPEDVAKAITLFVSDATNKVTGEVFDVSYGSLARSMA</sequence>
<evidence type="ECO:0000313" key="3">
    <source>
        <dbReference type="EMBL" id="RKN77020.1"/>
    </source>
</evidence>
<organism evidence="3 4">
    <name type="scientific">Ulvibacterium marinum</name>
    <dbReference type="NCBI Taxonomy" id="2419782"/>
    <lineage>
        <taxon>Bacteria</taxon>
        <taxon>Pseudomonadati</taxon>
        <taxon>Bacteroidota</taxon>
        <taxon>Flavobacteriia</taxon>
        <taxon>Flavobacteriales</taxon>
        <taxon>Flavobacteriaceae</taxon>
        <taxon>Ulvibacterium</taxon>
    </lineage>
</organism>
<keyword evidence="4" id="KW-1185">Reference proteome</keyword>
<dbReference type="PROSITE" id="PS00061">
    <property type="entry name" value="ADH_SHORT"/>
    <property type="match status" value="1"/>
</dbReference>
<dbReference type="Proteomes" id="UP000276603">
    <property type="component" value="Unassembled WGS sequence"/>
</dbReference>
<dbReference type="PRINTS" id="PR00080">
    <property type="entry name" value="SDRFAMILY"/>
</dbReference>
<proteinExistence type="inferred from homology"/>
<dbReference type="FunFam" id="3.40.50.720:FF:000084">
    <property type="entry name" value="Short-chain dehydrogenase reductase"/>
    <property type="match status" value="1"/>
</dbReference>
<dbReference type="AlphaFoldDB" id="A0A3B0BVM0"/>
<protein>
    <submittedName>
        <fullName evidence="3">SDR family NAD(P)-dependent oxidoreductase</fullName>
    </submittedName>
</protein>